<sequence>MRSASEIISDAEIIAVHANANFGDMTPREVVNDGVRKYAIGYSGGHTQQCILREHGLITKGKGYNADLTKKGKEYARAIDRDAKAEIARLTKELAETKAALGLAYETAAKVAQDKHDAAMKWAECYLKSFDGQTDSLLIAEEIRALAPDATAALEADRRRVRDEETKACAWCFDDDVRHPSKARAAILARLDQRKEGV</sequence>
<evidence type="ECO:0008006" key="3">
    <source>
        <dbReference type="Google" id="ProtNLM"/>
    </source>
</evidence>
<name>A0ABT8D9J6_9RHOB</name>
<gene>
    <name evidence="1" type="ORF">QWZ10_19510</name>
</gene>
<organism evidence="1 2">
    <name type="scientific">Paracoccus cavernae</name>
    <dbReference type="NCBI Taxonomy" id="1571207"/>
    <lineage>
        <taxon>Bacteria</taxon>
        <taxon>Pseudomonadati</taxon>
        <taxon>Pseudomonadota</taxon>
        <taxon>Alphaproteobacteria</taxon>
        <taxon>Rhodobacterales</taxon>
        <taxon>Paracoccaceae</taxon>
        <taxon>Paracoccus</taxon>
    </lineage>
</organism>
<evidence type="ECO:0000313" key="1">
    <source>
        <dbReference type="EMBL" id="MDN3713375.1"/>
    </source>
</evidence>
<proteinExistence type="predicted"/>
<dbReference type="RefSeq" id="WP_377686193.1">
    <property type="nucleotide sequence ID" value="NZ_JBHMDZ010000014.1"/>
</dbReference>
<comment type="caution">
    <text evidence="1">The sequence shown here is derived from an EMBL/GenBank/DDBJ whole genome shotgun (WGS) entry which is preliminary data.</text>
</comment>
<protein>
    <recommendedName>
        <fullName evidence="3">HNH endonuclease</fullName>
    </recommendedName>
</protein>
<dbReference type="EMBL" id="JAUFRC010000001">
    <property type="protein sequence ID" value="MDN3713375.1"/>
    <property type="molecule type" value="Genomic_DNA"/>
</dbReference>
<evidence type="ECO:0000313" key="2">
    <source>
        <dbReference type="Proteomes" id="UP001243846"/>
    </source>
</evidence>
<dbReference type="Proteomes" id="UP001243846">
    <property type="component" value="Unassembled WGS sequence"/>
</dbReference>
<keyword evidence="2" id="KW-1185">Reference proteome</keyword>
<reference evidence="2" key="1">
    <citation type="journal article" date="2019" name="Int. J. Syst. Evol. Microbiol.">
        <title>The Global Catalogue of Microorganisms (GCM) 10K type strain sequencing project: providing services to taxonomists for standard genome sequencing and annotation.</title>
        <authorList>
            <consortium name="The Broad Institute Genomics Platform"/>
            <consortium name="The Broad Institute Genome Sequencing Center for Infectious Disease"/>
            <person name="Wu L."/>
            <person name="Ma J."/>
        </authorList>
    </citation>
    <scope>NUCLEOTIDE SEQUENCE [LARGE SCALE GENOMIC DNA]</scope>
    <source>
        <strain evidence="2">CECT 8482</strain>
    </source>
</reference>
<accession>A0ABT8D9J6</accession>